<reference evidence="1" key="1">
    <citation type="journal article" date="2023" name="G3 (Bethesda)">
        <title>A reference genome for the long-term kleptoplast-retaining sea slug Elysia crispata morphotype clarki.</title>
        <authorList>
            <person name="Eastman K.E."/>
            <person name="Pendleton A.L."/>
            <person name="Shaikh M.A."/>
            <person name="Suttiyut T."/>
            <person name="Ogas R."/>
            <person name="Tomko P."/>
            <person name="Gavelis G."/>
            <person name="Widhalm J.R."/>
            <person name="Wisecaver J.H."/>
        </authorList>
    </citation>
    <scope>NUCLEOTIDE SEQUENCE</scope>
    <source>
        <strain evidence="1">ECLA1</strain>
    </source>
</reference>
<dbReference type="AlphaFoldDB" id="A0AAE1CR66"/>
<organism evidence="1 2">
    <name type="scientific">Elysia crispata</name>
    <name type="common">lettuce slug</name>
    <dbReference type="NCBI Taxonomy" id="231223"/>
    <lineage>
        <taxon>Eukaryota</taxon>
        <taxon>Metazoa</taxon>
        <taxon>Spiralia</taxon>
        <taxon>Lophotrochozoa</taxon>
        <taxon>Mollusca</taxon>
        <taxon>Gastropoda</taxon>
        <taxon>Heterobranchia</taxon>
        <taxon>Euthyneura</taxon>
        <taxon>Panpulmonata</taxon>
        <taxon>Sacoglossa</taxon>
        <taxon>Placobranchoidea</taxon>
        <taxon>Plakobranchidae</taxon>
        <taxon>Elysia</taxon>
    </lineage>
</organism>
<keyword evidence="2" id="KW-1185">Reference proteome</keyword>
<protein>
    <submittedName>
        <fullName evidence="1">Uncharacterized protein</fullName>
    </submittedName>
</protein>
<evidence type="ECO:0000313" key="2">
    <source>
        <dbReference type="Proteomes" id="UP001283361"/>
    </source>
</evidence>
<dbReference type="Proteomes" id="UP001283361">
    <property type="component" value="Unassembled WGS sequence"/>
</dbReference>
<gene>
    <name evidence="1" type="ORF">RRG08_005440</name>
</gene>
<proteinExistence type="predicted"/>
<name>A0AAE1CR66_9GAST</name>
<accession>A0AAE1CR66</accession>
<sequence length="242" mass="27021">MDLKEQQDSVVRDSVTHYNLVVIAMKNRGVRYACCPLQTRGNTWNWSSVCRCATRPSVMGLSADVSSAFFDTQDGTASFCRLAESVVDEQLVLMPVSRHGSWRILHVASNRNGSWRILHVASNRNDSCPVLGDNVMANDVVWARWVVHSIISLMGVWVIKPPGSVTAGTGRCGIRTLRQSQPEHVVPRLSNFRQLAPEDLWCMQTVYDPSPLINYRAELVKYGAATGEYPYPERIEALNPSS</sequence>
<dbReference type="EMBL" id="JAWDGP010007160">
    <property type="protein sequence ID" value="KAK3729067.1"/>
    <property type="molecule type" value="Genomic_DNA"/>
</dbReference>
<comment type="caution">
    <text evidence="1">The sequence shown here is derived from an EMBL/GenBank/DDBJ whole genome shotgun (WGS) entry which is preliminary data.</text>
</comment>
<evidence type="ECO:0000313" key="1">
    <source>
        <dbReference type="EMBL" id="KAK3729067.1"/>
    </source>
</evidence>